<gene>
    <name evidence="1" type="ORF">PMEA_00030362</name>
</gene>
<proteinExistence type="predicted"/>
<protein>
    <submittedName>
        <fullName evidence="1">Uncharacterized protein</fullName>
    </submittedName>
</protein>
<organism evidence="1 2">
    <name type="scientific">Pocillopora meandrina</name>
    <dbReference type="NCBI Taxonomy" id="46732"/>
    <lineage>
        <taxon>Eukaryota</taxon>
        <taxon>Metazoa</taxon>
        <taxon>Cnidaria</taxon>
        <taxon>Anthozoa</taxon>
        <taxon>Hexacorallia</taxon>
        <taxon>Scleractinia</taxon>
        <taxon>Astrocoeniina</taxon>
        <taxon>Pocilloporidae</taxon>
        <taxon>Pocillopora</taxon>
    </lineage>
</organism>
<dbReference type="AlphaFoldDB" id="A0AAU9XSV5"/>
<comment type="caution">
    <text evidence="1">The sequence shown here is derived from an EMBL/GenBank/DDBJ whole genome shotgun (WGS) entry which is preliminary data.</text>
</comment>
<accession>A0AAU9XSV5</accession>
<evidence type="ECO:0000313" key="2">
    <source>
        <dbReference type="Proteomes" id="UP001159428"/>
    </source>
</evidence>
<keyword evidence="2" id="KW-1185">Reference proteome</keyword>
<reference evidence="1 2" key="1">
    <citation type="submission" date="2022-05" db="EMBL/GenBank/DDBJ databases">
        <authorList>
            <consortium name="Genoscope - CEA"/>
            <person name="William W."/>
        </authorList>
    </citation>
    <scope>NUCLEOTIDE SEQUENCE [LARGE SCALE GENOMIC DNA]</scope>
</reference>
<dbReference type="Proteomes" id="UP001159428">
    <property type="component" value="Unassembled WGS sequence"/>
</dbReference>
<evidence type="ECO:0000313" key="1">
    <source>
        <dbReference type="EMBL" id="CAH3158014.1"/>
    </source>
</evidence>
<sequence length="168" mass="19638">MWDNINVIINKKRSSSNIEKLQVNDENFEQLFSISNAINKYFCGIQAELASKLPKSHHRSSSYEHRKKETFRLQNKAIRLINNVPIRDHVNPHYVGLGLIKLPDIIKLSTCQLFYDHIVDKKSSNFALSFVSEIHDYATRSTSLQHLNPNPFRINIRKLFSKVIGYYY</sequence>
<name>A0AAU9XSV5_9CNID</name>
<dbReference type="EMBL" id="CALNXJ010000066">
    <property type="protein sequence ID" value="CAH3158014.1"/>
    <property type="molecule type" value="Genomic_DNA"/>
</dbReference>